<feature type="non-terminal residue" evidence="5">
    <location>
        <position position="69"/>
    </location>
</feature>
<keyword evidence="3" id="KW-0325">Glycoprotein</keyword>
<dbReference type="Pfam" id="PF01453">
    <property type="entry name" value="B_lectin"/>
    <property type="match status" value="1"/>
</dbReference>
<keyword evidence="2" id="KW-1015">Disulfide bond</keyword>
<dbReference type="PANTHER" id="PTHR32444:SF198">
    <property type="entry name" value="BULB-TYPE LECTIN DOMAIN-CONTAINING PROTEIN"/>
    <property type="match status" value="1"/>
</dbReference>
<dbReference type="SUPFAM" id="SSF51110">
    <property type="entry name" value="alpha-D-mannose-specific plant lectins"/>
    <property type="match status" value="1"/>
</dbReference>
<keyword evidence="6" id="KW-1185">Reference proteome</keyword>
<dbReference type="InterPro" id="IPR001480">
    <property type="entry name" value="Bulb-type_lectin_dom"/>
</dbReference>
<proteinExistence type="predicted"/>
<evidence type="ECO:0000256" key="3">
    <source>
        <dbReference type="ARBA" id="ARBA00023180"/>
    </source>
</evidence>
<sequence>MDGKKDVVWSSNVTNSGRGNITAQLLDTGNLVLREANTSISGGVIWQSFEHMSDSFLPKMKLSSNARTN</sequence>
<reference evidence="5 6" key="1">
    <citation type="submission" date="2017-11" db="EMBL/GenBank/DDBJ databases">
        <title>De-novo sequencing of pomegranate (Punica granatum L.) genome.</title>
        <authorList>
            <person name="Akparov Z."/>
            <person name="Amiraslanov A."/>
            <person name="Hajiyeva S."/>
            <person name="Abbasov M."/>
            <person name="Kaur K."/>
            <person name="Hamwieh A."/>
            <person name="Solovyev V."/>
            <person name="Salamov A."/>
            <person name="Braich B."/>
            <person name="Kosarev P."/>
            <person name="Mahmoud A."/>
            <person name="Hajiyev E."/>
            <person name="Babayeva S."/>
            <person name="Izzatullayeva V."/>
            <person name="Mammadov A."/>
            <person name="Mammadov A."/>
            <person name="Sharifova S."/>
            <person name="Ojaghi J."/>
            <person name="Eynullazada K."/>
            <person name="Bayramov B."/>
            <person name="Abdulazimova A."/>
            <person name="Shahmuradov I."/>
        </authorList>
    </citation>
    <scope>NUCLEOTIDE SEQUENCE [LARGE SCALE GENOMIC DNA]</scope>
    <source>
        <strain evidence="6">cv. AG2017</strain>
        <tissue evidence="5">Leaf</tissue>
    </source>
</reference>
<gene>
    <name evidence="5" type="ORF">CRG98_048812</name>
</gene>
<name>A0A2I0HGG5_PUNGR</name>
<dbReference type="PROSITE" id="PS50927">
    <property type="entry name" value="BULB_LECTIN"/>
    <property type="match status" value="1"/>
</dbReference>
<evidence type="ECO:0000256" key="1">
    <source>
        <dbReference type="ARBA" id="ARBA00022729"/>
    </source>
</evidence>
<dbReference type="Gene3D" id="2.90.10.10">
    <property type="entry name" value="Bulb-type lectin domain"/>
    <property type="match status" value="1"/>
</dbReference>
<dbReference type="Proteomes" id="UP000233551">
    <property type="component" value="Unassembled WGS sequence"/>
</dbReference>
<dbReference type="InterPro" id="IPR036426">
    <property type="entry name" value="Bulb-type_lectin_dom_sf"/>
</dbReference>
<evidence type="ECO:0000313" key="5">
    <source>
        <dbReference type="EMBL" id="PKI30797.1"/>
    </source>
</evidence>
<protein>
    <recommendedName>
        <fullName evidence="4">Bulb-type lectin domain-containing protein</fullName>
    </recommendedName>
</protein>
<dbReference type="STRING" id="22663.A0A2I0HGG5"/>
<comment type="caution">
    <text evidence="5">The sequence shown here is derived from an EMBL/GenBank/DDBJ whole genome shotgun (WGS) entry which is preliminary data.</text>
</comment>
<feature type="domain" description="Bulb-type lectin" evidence="4">
    <location>
        <begin position="1"/>
        <end position="46"/>
    </location>
</feature>
<evidence type="ECO:0000259" key="4">
    <source>
        <dbReference type="PROSITE" id="PS50927"/>
    </source>
</evidence>
<keyword evidence="1" id="KW-0732">Signal</keyword>
<evidence type="ECO:0000313" key="6">
    <source>
        <dbReference type="Proteomes" id="UP000233551"/>
    </source>
</evidence>
<dbReference type="EMBL" id="PGOL01026076">
    <property type="protein sequence ID" value="PKI30797.1"/>
    <property type="molecule type" value="Genomic_DNA"/>
</dbReference>
<dbReference type="PANTHER" id="PTHR32444">
    <property type="entry name" value="BULB-TYPE LECTIN DOMAIN-CONTAINING PROTEIN"/>
    <property type="match status" value="1"/>
</dbReference>
<dbReference type="AlphaFoldDB" id="A0A2I0HGG5"/>
<organism evidence="5 6">
    <name type="scientific">Punica granatum</name>
    <name type="common">Pomegranate</name>
    <dbReference type="NCBI Taxonomy" id="22663"/>
    <lineage>
        <taxon>Eukaryota</taxon>
        <taxon>Viridiplantae</taxon>
        <taxon>Streptophyta</taxon>
        <taxon>Embryophyta</taxon>
        <taxon>Tracheophyta</taxon>
        <taxon>Spermatophyta</taxon>
        <taxon>Magnoliopsida</taxon>
        <taxon>eudicotyledons</taxon>
        <taxon>Gunneridae</taxon>
        <taxon>Pentapetalae</taxon>
        <taxon>rosids</taxon>
        <taxon>malvids</taxon>
        <taxon>Myrtales</taxon>
        <taxon>Lythraceae</taxon>
        <taxon>Punica</taxon>
    </lineage>
</organism>
<accession>A0A2I0HGG5</accession>
<evidence type="ECO:0000256" key="2">
    <source>
        <dbReference type="ARBA" id="ARBA00023157"/>
    </source>
</evidence>